<keyword evidence="1" id="KW-1133">Transmembrane helix</keyword>
<proteinExistence type="predicted"/>
<name>A0ABD1P2J7_9LAMI</name>
<keyword evidence="1" id="KW-0812">Transmembrane</keyword>
<keyword evidence="1" id="KW-0472">Membrane</keyword>
<reference evidence="3" key="1">
    <citation type="submission" date="2024-07" db="EMBL/GenBank/DDBJ databases">
        <title>Two chromosome-level genome assemblies of Korean endemic species Abeliophyllum distichum and Forsythia ovata (Oleaceae).</title>
        <authorList>
            <person name="Jang H."/>
        </authorList>
    </citation>
    <scope>NUCLEOTIDE SEQUENCE [LARGE SCALE GENOMIC DNA]</scope>
</reference>
<dbReference type="EMBL" id="JBFOLJ010000032">
    <property type="protein sequence ID" value="KAL2458102.1"/>
    <property type="molecule type" value="Genomic_DNA"/>
</dbReference>
<dbReference type="Proteomes" id="UP001604277">
    <property type="component" value="Unassembled WGS sequence"/>
</dbReference>
<organism evidence="2 3">
    <name type="scientific">Forsythia ovata</name>
    <dbReference type="NCBI Taxonomy" id="205694"/>
    <lineage>
        <taxon>Eukaryota</taxon>
        <taxon>Viridiplantae</taxon>
        <taxon>Streptophyta</taxon>
        <taxon>Embryophyta</taxon>
        <taxon>Tracheophyta</taxon>
        <taxon>Spermatophyta</taxon>
        <taxon>Magnoliopsida</taxon>
        <taxon>eudicotyledons</taxon>
        <taxon>Gunneridae</taxon>
        <taxon>Pentapetalae</taxon>
        <taxon>asterids</taxon>
        <taxon>lamiids</taxon>
        <taxon>Lamiales</taxon>
        <taxon>Oleaceae</taxon>
        <taxon>Forsythieae</taxon>
        <taxon>Forsythia</taxon>
    </lineage>
</organism>
<comment type="caution">
    <text evidence="2">The sequence shown here is derived from an EMBL/GenBank/DDBJ whole genome shotgun (WGS) entry which is preliminary data.</text>
</comment>
<feature type="transmembrane region" description="Helical" evidence="1">
    <location>
        <begin position="21"/>
        <end position="46"/>
    </location>
</feature>
<protein>
    <submittedName>
        <fullName evidence="2">E3 ubiquitin-protein ligase</fullName>
    </submittedName>
</protein>
<sequence length="112" mass="12651">MVGAQSTLPCENNNQYPYAKFIPSMAIIIVVLIGALFFMSFFSIYIRHWSDIFGTVGSVHRALSLRSRHAAAAHGLDASILKTFPTFHTNRLYNVLIPIFSICVQCLDWRVM</sequence>
<gene>
    <name evidence="2" type="ORF">Fot_55960</name>
</gene>
<evidence type="ECO:0000313" key="3">
    <source>
        <dbReference type="Proteomes" id="UP001604277"/>
    </source>
</evidence>
<dbReference type="AlphaFoldDB" id="A0ABD1P2J7"/>
<accession>A0ABD1P2J7</accession>
<keyword evidence="3" id="KW-1185">Reference proteome</keyword>
<evidence type="ECO:0000256" key="1">
    <source>
        <dbReference type="SAM" id="Phobius"/>
    </source>
</evidence>
<evidence type="ECO:0000313" key="2">
    <source>
        <dbReference type="EMBL" id="KAL2458102.1"/>
    </source>
</evidence>